<dbReference type="Proteomes" id="UP000199455">
    <property type="component" value="Unassembled WGS sequence"/>
</dbReference>
<sequence length="71" mass="8337">MEKHQAFYFYVLNNTNRTANTFSYTYDSLNRLTNAAAGNRVTVEIPLILHSFKFYSDKPRSVKIRMCLQIL</sequence>
<proteinExistence type="predicted"/>
<protein>
    <submittedName>
        <fullName evidence="1">Uncharacterized protein</fullName>
    </submittedName>
</protein>
<accession>A0A1G6ZHG8</accession>
<reference evidence="2" key="1">
    <citation type="submission" date="2016-10" db="EMBL/GenBank/DDBJ databases">
        <authorList>
            <person name="Varghese N."/>
            <person name="Submissions S."/>
        </authorList>
    </citation>
    <scope>NUCLEOTIDE SEQUENCE [LARGE SCALE GENOMIC DNA]</scope>
    <source>
        <strain evidence="2">DSM 18609</strain>
    </source>
</reference>
<dbReference type="AlphaFoldDB" id="A0A1G6ZHG8"/>
<keyword evidence="2" id="KW-1185">Reference proteome</keyword>
<organism evidence="1 2">
    <name type="scientific">Pedobacter soli</name>
    <dbReference type="NCBI Taxonomy" id="390242"/>
    <lineage>
        <taxon>Bacteria</taxon>
        <taxon>Pseudomonadati</taxon>
        <taxon>Bacteroidota</taxon>
        <taxon>Sphingobacteriia</taxon>
        <taxon>Sphingobacteriales</taxon>
        <taxon>Sphingobacteriaceae</taxon>
        <taxon>Pedobacter</taxon>
    </lineage>
</organism>
<evidence type="ECO:0000313" key="2">
    <source>
        <dbReference type="Proteomes" id="UP000199455"/>
    </source>
</evidence>
<evidence type="ECO:0000313" key="1">
    <source>
        <dbReference type="EMBL" id="SDE01902.1"/>
    </source>
</evidence>
<gene>
    <name evidence="1" type="ORF">SAMN04488024_110109</name>
</gene>
<name>A0A1G6ZHG8_9SPHI</name>
<dbReference type="EMBL" id="FMZH01000010">
    <property type="protein sequence ID" value="SDE01902.1"/>
    <property type="molecule type" value="Genomic_DNA"/>
</dbReference>